<dbReference type="EMBL" id="PFLW01000071">
    <property type="protein sequence ID" value="PIY88742.1"/>
    <property type="molecule type" value="Genomic_DNA"/>
</dbReference>
<gene>
    <name evidence="1" type="ORF">COY73_02855</name>
</gene>
<name>A0A2M7R5Q2_9BACT</name>
<dbReference type="AlphaFoldDB" id="A0A2M7R5Q2"/>
<proteinExistence type="predicted"/>
<comment type="caution">
    <text evidence="1">The sequence shown here is derived from an EMBL/GenBank/DDBJ whole genome shotgun (WGS) entry which is preliminary data.</text>
</comment>
<sequence>MCSNGFFDCMRVLKYPNLAEILAKQLAKRLEYGHYLPVQPDWVIGSAYAAITFSYEVAKALGAIHGFVEKDPADPKGKKMLWARMKIPVGSHVLQVEELVTTSGTFQEVRRAVEEGNGEPVNFLPVVGVLVHRPPKLPVDYGDRKVVALIGRAIWAVDPKDCPLCKGGSIRYRPKTHWAELTGKK</sequence>
<dbReference type="Gene3D" id="3.40.50.2020">
    <property type="match status" value="1"/>
</dbReference>
<dbReference type="SUPFAM" id="SSF53271">
    <property type="entry name" value="PRTase-like"/>
    <property type="match status" value="1"/>
</dbReference>
<evidence type="ECO:0000313" key="2">
    <source>
        <dbReference type="Proteomes" id="UP000230767"/>
    </source>
</evidence>
<organism evidence="1 2">
    <name type="scientific">Candidatus Nealsonbacteria bacterium CG_4_10_14_0_8_um_filter_37_14</name>
    <dbReference type="NCBI Taxonomy" id="1974684"/>
    <lineage>
        <taxon>Bacteria</taxon>
        <taxon>Candidatus Nealsoniibacteriota</taxon>
    </lineage>
</organism>
<dbReference type="InterPro" id="IPR029057">
    <property type="entry name" value="PRTase-like"/>
</dbReference>
<evidence type="ECO:0000313" key="1">
    <source>
        <dbReference type="EMBL" id="PIY88742.1"/>
    </source>
</evidence>
<dbReference type="CDD" id="cd06223">
    <property type="entry name" value="PRTases_typeI"/>
    <property type="match status" value="1"/>
</dbReference>
<protein>
    <submittedName>
        <fullName evidence="1">Uncharacterized protein</fullName>
    </submittedName>
</protein>
<dbReference type="InterPro" id="IPR000836">
    <property type="entry name" value="PRTase_dom"/>
</dbReference>
<dbReference type="Proteomes" id="UP000230767">
    <property type="component" value="Unassembled WGS sequence"/>
</dbReference>
<reference evidence="2" key="1">
    <citation type="submission" date="2017-09" db="EMBL/GenBank/DDBJ databases">
        <title>Depth-based differentiation of microbial function through sediment-hosted aquifers and enrichment of novel symbionts in the deep terrestrial subsurface.</title>
        <authorList>
            <person name="Probst A.J."/>
            <person name="Ladd B."/>
            <person name="Jarett J.K."/>
            <person name="Geller-Mcgrath D.E."/>
            <person name="Sieber C.M.K."/>
            <person name="Emerson J.B."/>
            <person name="Anantharaman K."/>
            <person name="Thomas B.C."/>
            <person name="Malmstrom R."/>
            <person name="Stieglmeier M."/>
            <person name="Klingl A."/>
            <person name="Woyke T."/>
            <person name="Ryan C.M."/>
            <person name="Banfield J.F."/>
        </authorList>
    </citation>
    <scope>NUCLEOTIDE SEQUENCE [LARGE SCALE GENOMIC DNA]</scope>
</reference>
<accession>A0A2M7R5Q2</accession>